<proteinExistence type="predicted"/>
<accession>A0ACC2BJW6</accession>
<gene>
    <name evidence="1" type="ORF">O6H91_15G077900</name>
</gene>
<keyword evidence="2" id="KW-1185">Reference proteome</keyword>
<organism evidence="1 2">
    <name type="scientific">Diphasiastrum complanatum</name>
    <name type="common">Issler's clubmoss</name>
    <name type="synonym">Lycopodium complanatum</name>
    <dbReference type="NCBI Taxonomy" id="34168"/>
    <lineage>
        <taxon>Eukaryota</taxon>
        <taxon>Viridiplantae</taxon>
        <taxon>Streptophyta</taxon>
        <taxon>Embryophyta</taxon>
        <taxon>Tracheophyta</taxon>
        <taxon>Lycopodiopsida</taxon>
        <taxon>Lycopodiales</taxon>
        <taxon>Lycopodiaceae</taxon>
        <taxon>Lycopodioideae</taxon>
        <taxon>Diphasiastrum</taxon>
    </lineage>
</organism>
<sequence length="454" mass="51664">MACGRQDQNMMLTSKICAAFAAFLLITALELARPCAAEIKHTSIRSDARSLIVFDKFGFEIGGVVELKVSNLHVDPTQDDVQPNLSLMGFFLSTDEVLLRVLSELEQDPQQCILQNPSLKVLTDLRQIAGAGTYNNTYSVPDTNEYTLYFVNCQSNTEVSMNVRTAMYNLEGKSKARDFLPVGQTQLPKLYFTFFLAYVALGSVWIYVCVKRKEITHRIHILMGILVFLKALNLLAEAEDKLYIKSTGTAHGWDIVFYIFGFFKGIMLFTVIVLIGTGWSFLKPFLQDKEKKVLMIVIPLQVLANIASVVIDETGPSTKDFFTWKQLFLLVDIICCCAILFPIVWSIKHLREASHTDGKAARNLVKLTLFRQYYIVVVSYIYFTRIIVFALTTVTAYRYRWVTQFCSELATIAFYIFTGHKFRPVAHNPYFVLENDEEEETAAQEALKDDDFDL</sequence>
<dbReference type="Proteomes" id="UP001162992">
    <property type="component" value="Chromosome 15"/>
</dbReference>
<dbReference type="EMBL" id="CM055106">
    <property type="protein sequence ID" value="KAJ7530073.1"/>
    <property type="molecule type" value="Genomic_DNA"/>
</dbReference>
<comment type="caution">
    <text evidence="1">The sequence shown here is derived from an EMBL/GenBank/DDBJ whole genome shotgun (WGS) entry which is preliminary data.</text>
</comment>
<evidence type="ECO:0000313" key="2">
    <source>
        <dbReference type="Proteomes" id="UP001162992"/>
    </source>
</evidence>
<evidence type="ECO:0000313" key="1">
    <source>
        <dbReference type="EMBL" id="KAJ7530073.1"/>
    </source>
</evidence>
<name>A0ACC2BJW6_DIPCM</name>
<protein>
    <submittedName>
        <fullName evidence="1">Uncharacterized protein</fullName>
    </submittedName>
</protein>
<reference evidence="2" key="1">
    <citation type="journal article" date="2024" name="Proc. Natl. Acad. Sci. U.S.A.">
        <title>Extraordinary preservation of gene collinearity over three hundred million years revealed in homosporous lycophytes.</title>
        <authorList>
            <person name="Li C."/>
            <person name="Wickell D."/>
            <person name="Kuo L.Y."/>
            <person name="Chen X."/>
            <person name="Nie B."/>
            <person name="Liao X."/>
            <person name="Peng D."/>
            <person name="Ji J."/>
            <person name="Jenkins J."/>
            <person name="Williams M."/>
            <person name="Shu S."/>
            <person name="Plott C."/>
            <person name="Barry K."/>
            <person name="Rajasekar S."/>
            <person name="Grimwood J."/>
            <person name="Han X."/>
            <person name="Sun S."/>
            <person name="Hou Z."/>
            <person name="He W."/>
            <person name="Dai G."/>
            <person name="Sun C."/>
            <person name="Schmutz J."/>
            <person name="Leebens-Mack J.H."/>
            <person name="Li F.W."/>
            <person name="Wang L."/>
        </authorList>
    </citation>
    <scope>NUCLEOTIDE SEQUENCE [LARGE SCALE GENOMIC DNA]</scope>
    <source>
        <strain evidence="2">cv. PW_Plant_1</strain>
    </source>
</reference>